<dbReference type="PANTHER" id="PTHR33987:SF1">
    <property type="entry name" value="CALCINEURIN-LIKE METALLO-PHOSPHOESTERASE SUPERFAMILY PROTEIN"/>
    <property type="match status" value="1"/>
</dbReference>
<dbReference type="Gene3D" id="3.60.21.70">
    <property type="entry name" value="PhoD-like phosphatase"/>
    <property type="match status" value="1"/>
</dbReference>
<sequence length="376" mass="42203">MLNRRETLKLLGVTGLASAAASGLASDAASPAVAGDSSAKLQASASGNTVSRILFGSCAHQDKEQPIWGPINALEPDLFIMLGDNIYGDTRDMKLLSSKYQKLADKPGFKELRGRTPLIATWDDHDYGENDAGYDYPMKEQSKELFLDFFEEPEDSPRRRKDDGIYTSYMYGEGDTAVQVILLDLRWNRTPISHVSAKEAKRRDQMGFGPYVPLLDPSSTILGEKQWQWLEAELQKPARLRVIGSSLQFISTFPGWEAWSLFPRERQRLISLIDQTQADGVVFISGDTHWAEISCQTEKCPYPLYDFTSSGLTETWHNMSPNVYRLPGCLYTEANFGVIEIDWTVPDPHIVLQARDVNGRPIFEKSILLSQLAAQR</sequence>
<comment type="caution">
    <text evidence="3">The sequence shown here is derived from an EMBL/GenBank/DDBJ whole genome shotgun (WGS) entry which is preliminary data.</text>
</comment>
<evidence type="ECO:0000313" key="3">
    <source>
        <dbReference type="EMBL" id="GHF25047.1"/>
    </source>
</evidence>
<dbReference type="PANTHER" id="PTHR33987">
    <property type="entry name" value="CALCINEURIN-LIKE METALLO-PHOSPHOESTERASE SUPERFAMILY PROTEIN"/>
    <property type="match status" value="1"/>
</dbReference>
<evidence type="ECO:0000256" key="1">
    <source>
        <dbReference type="SAM" id="SignalP"/>
    </source>
</evidence>
<keyword evidence="4" id="KW-1185">Reference proteome</keyword>
<dbReference type="AlphaFoldDB" id="A0A919AV55"/>
<reference evidence="3" key="1">
    <citation type="journal article" date="2014" name="Int. J. Syst. Evol. Microbiol.">
        <title>Complete genome sequence of Corynebacterium casei LMG S-19264T (=DSM 44701T), isolated from a smear-ripened cheese.</title>
        <authorList>
            <consortium name="US DOE Joint Genome Institute (JGI-PGF)"/>
            <person name="Walter F."/>
            <person name="Albersmeier A."/>
            <person name="Kalinowski J."/>
            <person name="Ruckert C."/>
        </authorList>
    </citation>
    <scope>NUCLEOTIDE SEQUENCE</scope>
    <source>
        <strain evidence="3">KCTC 42590</strain>
    </source>
</reference>
<dbReference type="EMBL" id="BNCI01000002">
    <property type="protein sequence ID" value="GHF25047.1"/>
    <property type="molecule type" value="Genomic_DNA"/>
</dbReference>
<dbReference type="PROSITE" id="PS51318">
    <property type="entry name" value="TAT"/>
    <property type="match status" value="1"/>
</dbReference>
<organism evidence="3 4">
    <name type="scientific">Kordiimonas sediminis</name>
    <dbReference type="NCBI Taxonomy" id="1735581"/>
    <lineage>
        <taxon>Bacteria</taxon>
        <taxon>Pseudomonadati</taxon>
        <taxon>Pseudomonadota</taxon>
        <taxon>Alphaproteobacteria</taxon>
        <taxon>Kordiimonadales</taxon>
        <taxon>Kordiimonadaceae</taxon>
        <taxon>Kordiimonas</taxon>
    </lineage>
</organism>
<evidence type="ECO:0000259" key="2">
    <source>
        <dbReference type="Pfam" id="PF09423"/>
    </source>
</evidence>
<evidence type="ECO:0000313" key="4">
    <source>
        <dbReference type="Proteomes" id="UP000630923"/>
    </source>
</evidence>
<name>A0A919AV55_9PROT</name>
<keyword evidence="1" id="KW-0732">Signal</keyword>
<dbReference type="InterPro" id="IPR029052">
    <property type="entry name" value="Metallo-depent_PP-like"/>
</dbReference>
<dbReference type="Proteomes" id="UP000630923">
    <property type="component" value="Unassembled WGS sequence"/>
</dbReference>
<dbReference type="InterPro" id="IPR006311">
    <property type="entry name" value="TAT_signal"/>
</dbReference>
<dbReference type="RefSeq" id="WP_191252476.1">
    <property type="nucleotide sequence ID" value="NZ_BNCI01000002.1"/>
</dbReference>
<feature type="domain" description="PhoD-like phosphatase metallophosphatase" evidence="2">
    <location>
        <begin position="99"/>
        <end position="291"/>
    </location>
</feature>
<protein>
    <recommendedName>
        <fullName evidence="2">PhoD-like phosphatase metallophosphatase domain-containing protein</fullName>
    </recommendedName>
</protein>
<proteinExistence type="predicted"/>
<dbReference type="SUPFAM" id="SSF56300">
    <property type="entry name" value="Metallo-dependent phosphatases"/>
    <property type="match status" value="1"/>
</dbReference>
<gene>
    <name evidence="3" type="ORF">GCM10017044_19780</name>
</gene>
<reference evidence="3" key="2">
    <citation type="submission" date="2020-09" db="EMBL/GenBank/DDBJ databases">
        <authorList>
            <person name="Sun Q."/>
            <person name="Kim S."/>
        </authorList>
    </citation>
    <scope>NUCLEOTIDE SEQUENCE</scope>
    <source>
        <strain evidence="3">KCTC 42590</strain>
    </source>
</reference>
<feature type="chain" id="PRO_5037586613" description="PhoD-like phosphatase metallophosphatase domain-containing protein" evidence="1">
    <location>
        <begin position="26"/>
        <end position="376"/>
    </location>
</feature>
<dbReference type="CDD" id="cd07389">
    <property type="entry name" value="MPP_PhoD"/>
    <property type="match status" value="1"/>
</dbReference>
<accession>A0A919AV55</accession>
<dbReference type="Pfam" id="PF09423">
    <property type="entry name" value="PhoD"/>
    <property type="match status" value="1"/>
</dbReference>
<feature type="signal peptide" evidence="1">
    <location>
        <begin position="1"/>
        <end position="25"/>
    </location>
</feature>
<dbReference type="InterPro" id="IPR018946">
    <property type="entry name" value="PhoD-like_MPP"/>
</dbReference>
<dbReference type="InterPro" id="IPR038607">
    <property type="entry name" value="PhoD-like_sf"/>
</dbReference>